<keyword evidence="2" id="KW-1185">Reference proteome</keyword>
<dbReference type="OrthoDB" id="573568at2"/>
<protein>
    <recommendedName>
        <fullName evidence="3">DUF4276 family protein</fullName>
    </recommendedName>
</protein>
<evidence type="ECO:0000313" key="2">
    <source>
        <dbReference type="Proteomes" id="UP000076925"/>
    </source>
</evidence>
<evidence type="ECO:0008006" key="3">
    <source>
        <dbReference type="Google" id="ProtNLM"/>
    </source>
</evidence>
<gene>
    <name evidence="1" type="ORF">WA1_40280</name>
</gene>
<dbReference type="AlphaFoldDB" id="A0A139WUA2"/>
<dbReference type="STRING" id="128403.WA1_40280"/>
<dbReference type="EMBL" id="ANNX02000047">
    <property type="protein sequence ID" value="KYC35987.1"/>
    <property type="molecule type" value="Genomic_DNA"/>
</dbReference>
<dbReference type="RefSeq" id="WP_033336608.1">
    <property type="nucleotide sequence ID" value="NZ_KQ976354.1"/>
</dbReference>
<proteinExistence type="predicted"/>
<sequence length="220" mass="25064">MKELSYTLLSDGSSDKALMSILTWLLREHQVECAIQSTWADLRRLPKPPKTLLPRIINALDLYPCDLLFIHRDAEKEPREKRVAEIREAIEEAMKESVVVPPTVCVIPVRMQEAWLLFDETAIRNAAGNPRGHQSLQLPLIATLEQIPNPKDILHKLLCEASGLTGRRLKQFSVHERVHRLAELINDFSLLRTLPAFQALEVEIAQVIQEQGWGLQSKDN</sequence>
<name>A0A139WUA2_9CYAN</name>
<comment type="caution">
    <text evidence="1">The sequence shown here is derived from an EMBL/GenBank/DDBJ whole genome shotgun (WGS) entry which is preliminary data.</text>
</comment>
<dbReference type="Proteomes" id="UP000076925">
    <property type="component" value="Unassembled WGS sequence"/>
</dbReference>
<reference evidence="1 2" key="1">
    <citation type="journal article" date="2013" name="Genome Biol. Evol.">
        <title>Genomes of Stigonematalean cyanobacteria (subsection V) and the evolution of oxygenic photosynthesis from prokaryotes to plastids.</title>
        <authorList>
            <person name="Dagan T."/>
            <person name="Roettger M."/>
            <person name="Stucken K."/>
            <person name="Landan G."/>
            <person name="Koch R."/>
            <person name="Major P."/>
            <person name="Gould S.B."/>
            <person name="Goremykin V.V."/>
            <person name="Rippka R."/>
            <person name="Tandeau de Marsac N."/>
            <person name="Gugger M."/>
            <person name="Lockhart P.J."/>
            <person name="Allen J.F."/>
            <person name="Brune I."/>
            <person name="Maus I."/>
            <person name="Puhler A."/>
            <person name="Martin W.F."/>
        </authorList>
    </citation>
    <scope>NUCLEOTIDE SEQUENCE [LARGE SCALE GENOMIC DNA]</scope>
    <source>
        <strain evidence="1 2">PCC 7110</strain>
    </source>
</reference>
<evidence type="ECO:0000313" key="1">
    <source>
        <dbReference type="EMBL" id="KYC35987.1"/>
    </source>
</evidence>
<accession>A0A139WUA2</accession>
<organism evidence="1 2">
    <name type="scientific">Scytonema hofmannii PCC 7110</name>
    <dbReference type="NCBI Taxonomy" id="128403"/>
    <lineage>
        <taxon>Bacteria</taxon>
        <taxon>Bacillati</taxon>
        <taxon>Cyanobacteriota</taxon>
        <taxon>Cyanophyceae</taxon>
        <taxon>Nostocales</taxon>
        <taxon>Scytonemataceae</taxon>
        <taxon>Scytonema</taxon>
    </lineage>
</organism>